<dbReference type="EMBL" id="JAPTMU010000011">
    <property type="protein sequence ID" value="KAJ4935701.1"/>
    <property type="molecule type" value="Genomic_DNA"/>
</dbReference>
<feature type="region of interest" description="Disordered" evidence="1">
    <location>
        <begin position="239"/>
        <end position="314"/>
    </location>
</feature>
<feature type="non-terminal residue" evidence="2">
    <location>
        <position position="446"/>
    </location>
</feature>
<accession>A0AAD6B4W8</accession>
<evidence type="ECO:0000256" key="1">
    <source>
        <dbReference type="SAM" id="MobiDB-lite"/>
    </source>
</evidence>
<protein>
    <submittedName>
        <fullName evidence="2">Uncharacterized protein</fullName>
    </submittedName>
</protein>
<dbReference type="AlphaFoldDB" id="A0AAD6B4W8"/>
<evidence type="ECO:0000313" key="3">
    <source>
        <dbReference type="Proteomes" id="UP001219934"/>
    </source>
</evidence>
<comment type="caution">
    <text evidence="2">The sequence shown here is derived from an EMBL/GenBank/DDBJ whole genome shotgun (WGS) entry which is preliminary data.</text>
</comment>
<gene>
    <name evidence="2" type="ORF">JOQ06_017230</name>
</gene>
<evidence type="ECO:0000313" key="2">
    <source>
        <dbReference type="EMBL" id="KAJ4935701.1"/>
    </source>
</evidence>
<feature type="region of interest" description="Disordered" evidence="1">
    <location>
        <begin position="173"/>
        <end position="210"/>
    </location>
</feature>
<feature type="compositionally biased region" description="Acidic residues" evidence="1">
    <location>
        <begin position="239"/>
        <end position="266"/>
    </location>
</feature>
<sequence>MENPPVVSLEAQQSWTASGIQKSAISTTKELTSESSALLANGSVDHRGDDCLPEAQSLLLEPDQNVHKLKKSFVCVCQNNIEFGEAVGLQEPEQSVIHIKAPLDQSPLDSSQPHEAGILSTILDDNSRLLSGSVAEGKSDQVVQNHVGRTLNMMLGCVKTDFKSLEPISNGDVFIPPEDPCPNINLDSTSTTPDPRNLSDPGPRLLDPPRIVKYKHSSITFSHYTCPSAADNHVFVNETSEDGESSLEEDDHNDDDGDDGDDDDVFSDLPQSREYLFQQRQRSTGKDKQKRRSTASARAEINQTARKSGYEAEGETCCMEESAQVKSPWSESMSQLMRKLDQLNLDIEEALSANSSPSDTPCTTRKKQWGAVSKSTLNQALNDQLLQRPDRGECPSDCRSSAPRSALIATRASTKKTMFNKMTNAAGADSVNRTDSHRCLRAASQP</sequence>
<dbReference type="Proteomes" id="UP001219934">
    <property type="component" value="Unassembled WGS sequence"/>
</dbReference>
<keyword evidence="3" id="KW-1185">Reference proteome</keyword>
<proteinExistence type="predicted"/>
<feature type="region of interest" description="Disordered" evidence="1">
    <location>
        <begin position="427"/>
        <end position="446"/>
    </location>
</feature>
<organism evidence="2 3">
    <name type="scientific">Pogonophryne albipinna</name>
    <dbReference type="NCBI Taxonomy" id="1090488"/>
    <lineage>
        <taxon>Eukaryota</taxon>
        <taxon>Metazoa</taxon>
        <taxon>Chordata</taxon>
        <taxon>Craniata</taxon>
        <taxon>Vertebrata</taxon>
        <taxon>Euteleostomi</taxon>
        <taxon>Actinopterygii</taxon>
        <taxon>Neopterygii</taxon>
        <taxon>Teleostei</taxon>
        <taxon>Neoteleostei</taxon>
        <taxon>Acanthomorphata</taxon>
        <taxon>Eupercaria</taxon>
        <taxon>Perciformes</taxon>
        <taxon>Notothenioidei</taxon>
        <taxon>Pogonophryne</taxon>
    </lineage>
</organism>
<reference evidence="2" key="1">
    <citation type="submission" date="2022-11" db="EMBL/GenBank/DDBJ databases">
        <title>Chromosome-level genome of Pogonophryne albipinna.</title>
        <authorList>
            <person name="Jo E."/>
        </authorList>
    </citation>
    <scope>NUCLEOTIDE SEQUENCE</scope>
    <source>
        <strain evidence="2">SGF0006</strain>
        <tissue evidence="2">Muscle</tissue>
    </source>
</reference>
<feature type="compositionally biased region" description="Polar residues" evidence="1">
    <location>
        <begin position="185"/>
        <end position="194"/>
    </location>
</feature>
<name>A0AAD6B4W8_9TELE</name>